<feature type="transmembrane region" description="Helical" evidence="2">
    <location>
        <begin position="21"/>
        <end position="41"/>
    </location>
</feature>
<keyword evidence="2" id="KW-0472">Membrane</keyword>
<dbReference type="AlphaFoldDB" id="A0A383AKS6"/>
<feature type="non-terminal residue" evidence="3">
    <location>
        <position position="250"/>
    </location>
</feature>
<feature type="transmembrane region" description="Helical" evidence="2">
    <location>
        <begin position="47"/>
        <end position="69"/>
    </location>
</feature>
<accession>A0A383AKS6</accession>
<reference evidence="3" key="1">
    <citation type="submission" date="2018-05" db="EMBL/GenBank/DDBJ databases">
        <authorList>
            <person name="Lanie J.A."/>
            <person name="Ng W.-L."/>
            <person name="Kazmierczak K.M."/>
            <person name="Andrzejewski T.M."/>
            <person name="Davidsen T.M."/>
            <person name="Wayne K.J."/>
            <person name="Tettelin H."/>
            <person name="Glass J.I."/>
            <person name="Rusch D."/>
            <person name="Podicherti R."/>
            <person name="Tsui H.-C.T."/>
            <person name="Winkler M.E."/>
        </authorList>
    </citation>
    <scope>NUCLEOTIDE SEQUENCE</scope>
</reference>
<organism evidence="3">
    <name type="scientific">marine metagenome</name>
    <dbReference type="NCBI Taxonomy" id="408172"/>
    <lineage>
        <taxon>unclassified sequences</taxon>
        <taxon>metagenomes</taxon>
        <taxon>ecological metagenomes</taxon>
    </lineage>
</organism>
<protein>
    <submittedName>
        <fullName evidence="3">Uncharacterized protein</fullName>
    </submittedName>
</protein>
<gene>
    <name evidence="3" type="ORF">METZ01_LOCUS461025</name>
</gene>
<sequence length="250" mass="29538">MKKSLIKNLLERRMPQIIGSYFVGSTTLILFIDWLITKYGFSDNILQFTWFGLISILPSVLIIAYFHGAPGKDEWTRVEKFGIPINILFIAIALFTGYKFNAWQDPPPDHSKVYDSFMVHVSSNQKNIEQLKLTDFWLENVGGMKYLVGGAMNYIDSIYPVDNKELERIRRYVNVNVNKEFMNYEDITINYPENQKELDMMDSLVSANYFEYIDKNVDDEELERKKEEEEEEEVERYIKNYDYFSSKHDT</sequence>
<feature type="transmembrane region" description="Helical" evidence="2">
    <location>
        <begin position="81"/>
        <end position="98"/>
    </location>
</feature>
<dbReference type="EMBL" id="UINC01192837">
    <property type="protein sequence ID" value="SVE08171.1"/>
    <property type="molecule type" value="Genomic_DNA"/>
</dbReference>
<evidence type="ECO:0000256" key="1">
    <source>
        <dbReference type="SAM" id="Coils"/>
    </source>
</evidence>
<keyword evidence="2" id="KW-0812">Transmembrane</keyword>
<evidence type="ECO:0000256" key="2">
    <source>
        <dbReference type="SAM" id="Phobius"/>
    </source>
</evidence>
<keyword evidence="1" id="KW-0175">Coiled coil</keyword>
<name>A0A383AKS6_9ZZZZ</name>
<keyword evidence="2" id="KW-1133">Transmembrane helix</keyword>
<feature type="coiled-coil region" evidence="1">
    <location>
        <begin position="212"/>
        <end position="240"/>
    </location>
</feature>
<evidence type="ECO:0000313" key="3">
    <source>
        <dbReference type="EMBL" id="SVE08171.1"/>
    </source>
</evidence>
<proteinExistence type="predicted"/>